<feature type="compositionally biased region" description="Basic residues" evidence="1">
    <location>
        <begin position="409"/>
        <end position="419"/>
    </location>
</feature>
<evidence type="ECO:0000256" key="1">
    <source>
        <dbReference type="SAM" id="MobiDB-lite"/>
    </source>
</evidence>
<feature type="region of interest" description="Disordered" evidence="1">
    <location>
        <begin position="23"/>
        <end position="51"/>
    </location>
</feature>
<comment type="caution">
    <text evidence="2">The sequence shown here is derived from an EMBL/GenBank/DDBJ whole genome shotgun (WGS) entry which is preliminary data.</text>
</comment>
<evidence type="ECO:0000313" key="2">
    <source>
        <dbReference type="EMBL" id="CAH3039975.1"/>
    </source>
</evidence>
<feature type="compositionally biased region" description="Polar residues" evidence="1">
    <location>
        <begin position="23"/>
        <end position="45"/>
    </location>
</feature>
<evidence type="ECO:0000313" key="3">
    <source>
        <dbReference type="Proteomes" id="UP001159428"/>
    </source>
</evidence>
<feature type="compositionally biased region" description="Low complexity" evidence="1">
    <location>
        <begin position="339"/>
        <end position="348"/>
    </location>
</feature>
<dbReference type="Proteomes" id="UP001159428">
    <property type="component" value="Unassembled WGS sequence"/>
</dbReference>
<name>A0AAU9W182_9CNID</name>
<feature type="compositionally biased region" description="Basic and acidic residues" evidence="1">
    <location>
        <begin position="308"/>
        <end position="318"/>
    </location>
</feature>
<dbReference type="EMBL" id="CALNXJ010000005">
    <property type="protein sequence ID" value="CAH3039975.1"/>
    <property type="molecule type" value="Genomic_DNA"/>
</dbReference>
<organism evidence="2 3">
    <name type="scientific">Pocillopora meandrina</name>
    <dbReference type="NCBI Taxonomy" id="46732"/>
    <lineage>
        <taxon>Eukaryota</taxon>
        <taxon>Metazoa</taxon>
        <taxon>Cnidaria</taxon>
        <taxon>Anthozoa</taxon>
        <taxon>Hexacorallia</taxon>
        <taxon>Scleractinia</taxon>
        <taxon>Astrocoeniina</taxon>
        <taxon>Pocilloporidae</taxon>
        <taxon>Pocillopora</taxon>
    </lineage>
</organism>
<feature type="compositionally biased region" description="Polar residues" evidence="1">
    <location>
        <begin position="520"/>
        <end position="532"/>
    </location>
</feature>
<proteinExistence type="predicted"/>
<reference evidence="2 3" key="1">
    <citation type="submission" date="2022-05" db="EMBL/GenBank/DDBJ databases">
        <authorList>
            <consortium name="Genoscope - CEA"/>
            <person name="William W."/>
        </authorList>
    </citation>
    <scope>NUCLEOTIDE SEQUENCE [LARGE SCALE GENOMIC DNA]</scope>
</reference>
<dbReference type="AlphaFoldDB" id="A0AAU9W182"/>
<sequence>MACFFRKRLFSCLKSKQNSVESGTYRRNSEFDSNTNNQGTISSSTDVEEFSNEQQDRRIEDWMPPNSNSAIRIISSPYNGTLVRGSTNQAITSDQDSYSMEMPPPSYSSLFYCPPPKYEDVVVSAQEHQNYDTGKPWHCSTLTILTSPQLCLSEICSDLLLITVMPIFRRKRFWSKGKEGAYMVSSDDNESSTGKNSPRNRAGSYNSDPRGSIGSAGSIATPGGSEDARSYQLSRAGSIATRSVSKSHQNGLTSSVGSLDDDIEVWDSISVQEQTVRLLGSFRKPSVTMQQIQVEINEDKLAQSGRQATKEEERHVDPIDAETTAHVKKVVASILRQYSEASSDSGSSTAENLETESPILSDEESSDEETEDEFDLEAHVRKICKRDNGSDSESDGNGSNNSEKVFKTAVRKAMRKIKRERSDELADSDNGSMKGTENERPPNSDGSSSESSDESNDDGNSSGAGSFEMTRDVDPEIQELMDGGPIIHPNGDSSDANKYRTIYKCFMPDEGKIGSKQDPIANQSEDTGNPPTENHREDNLASSLDDSKAQDLRWPFSSFYVKEVSHEASIPKNFEALPSYRSTAASAAHPGRKRNVMLGRVWWVEWWAREDTKMKSGADTQQ</sequence>
<feature type="compositionally biased region" description="Basic and acidic residues" evidence="1">
    <location>
        <begin position="533"/>
        <end position="546"/>
    </location>
</feature>
<feature type="compositionally biased region" description="Acidic residues" evidence="1">
    <location>
        <begin position="361"/>
        <end position="375"/>
    </location>
</feature>
<feature type="region of interest" description="Disordered" evidence="1">
    <location>
        <begin position="182"/>
        <end position="234"/>
    </location>
</feature>
<accession>A0AAU9W182</accession>
<gene>
    <name evidence="2" type="ORF">PMEA_00025577</name>
</gene>
<keyword evidence="3" id="KW-1185">Reference proteome</keyword>
<protein>
    <submittedName>
        <fullName evidence="2">Uncharacterized protein</fullName>
    </submittedName>
</protein>
<feature type="compositionally biased region" description="Basic and acidic residues" evidence="1">
    <location>
        <begin position="376"/>
        <end position="389"/>
    </location>
</feature>
<feature type="region of interest" description="Disordered" evidence="1">
    <location>
        <begin position="339"/>
        <end position="546"/>
    </location>
</feature>
<feature type="compositionally biased region" description="Polar residues" evidence="1">
    <location>
        <begin position="191"/>
        <end position="209"/>
    </location>
</feature>
<feature type="region of interest" description="Disordered" evidence="1">
    <location>
        <begin position="302"/>
        <end position="322"/>
    </location>
</feature>